<gene>
    <name evidence="7" type="ordered locus">CLL_A2984</name>
</gene>
<evidence type="ECO:0000256" key="1">
    <source>
        <dbReference type="ARBA" id="ARBA00022737"/>
    </source>
</evidence>
<dbReference type="GO" id="GO:0003677">
    <property type="term" value="F:DNA binding"/>
    <property type="evidence" value="ECO:0007669"/>
    <property type="project" value="InterPro"/>
</dbReference>
<accession>U4PJE0</accession>
<dbReference type="SMART" id="SM00382">
    <property type="entry name" value="AAA"/>
    <property type="match status" value="2"/>
</dbReference>
<accession>B2TPL3</accession>
<sequence length="629" mass="73011">MMELALKEVKKYFGGNKILSNITFEIKEGERVGLIGNNGSGKTTIFKIIAGIENKDGGSVFIRKNSKIGYLNQIPEYPEGFKVIDVLNSAFEELHQIKSEMETLESQMKKTTGKDLEIILNKYSNLSLDYENKDGYNIDEKLSKVCTGLKFDESILNKDFANLSGGEKTVVMLGKILLQSPNLLLLDEPSNHLDMECIEWLENYIKSYKGTVVIISHDRYFLDNSVSKMIELEDGEILHEYNGNYSYYIKEKERIVNEQFEAYKDQQKKIKAMEKSIKQLREWAIQGDNESFFKRAESIQKRLDKIKRIDKPVDKAKININFVKSDRSGNNVLDIKDLEKHFYNKLILENLNLSIKYGDKVAIIGNNGTGKSTILKLILNEVNLDKGKITLGHNVKIGYLPQNVSFENEELTVLEVFREDINILEGEARNILAKFLFYGESVFKKVKGLSGGEKSRFKLCKLIQDDINLLILDEPTNHLDIDSREMLEDSLMNFEGTILFVSHDRFFINKIGKRICELENRKVTNYYGDYEYYKEKKSENKIKNINNNRDKKSKTNKVKDNKSNIKNMEKEIKNTERIIEDYEKIINEIDNKINTYTSNYEKLTDLYNERTRIQNELDNTLEKWMNMNS</sequence>
<proteinExistence type="predicted"/>
<feature type="coiled-coil region" evidence="4">
    <location>
        <begin position="87"/>
        <end position="114"/>
    </location>
</feature>
<dbReference type="InterPro" id="IPR032781">
    <property type="entry name" value="ABC_tran_Xtn"/>
</dbReference>
<evidence type="ECO:0000256" key="2">
    <source>
        <dbReference type="ARBA" id="ARBA00022741"/>
    </source>
</evidence>
<dbReference type="PANTHER" id="PTHR42855">
    <property type="entry name" value="ABC TRANSPORTER ATP-BINDING SUBUNIT"/>
    <property type="match status" value="1"/>
</dbReference>
<keyword evidence="4" id="KW-0175">Coiled coil</keyword>
<dbReference type="InterPro" id="IPR018247">
    <property type="entry name" value="EF_Hand_1_Ca_BS"/>
</dbReference>
<dbReference type="Pfam" id="PF00005">
    <property type="entry name" value="ABC_tran"/>
    <property type="match status" value="2"/>
</dbReference>
<keyword evidence="1" id="KW-0677">Repeat</keyword>
<feature type="domain" description="ABC transporter" evidence="6">
    <location>
        <begin position="333"/>
        <end position="545"/>
    </location>
</feature>
<dbReference type="SUPFAM" id="SSF52540">
    <property type="entry name" value="P-loop containing nucleoside triphosphate hydrolases"/>
    <property type="match status" value="2"/>
</dbReference>
<dbReference type="KEGG" id="cbk:CLL_A2984"/>
<dbReference type="InterPro" id="IPR051309">
    <property type="entry name" value="ABCF_ATPase"/>
</dbReference>
<dbReference type="InterPro" id="IPR003593">
    <property type="entry name" value="AAA+_ATPase"/>
</dbReference>
<reference evidence="7" key="2">
    <citation type="submission" date="2009-08" db="EMBL/GenBank/DDBJ databases">
        <authorList>
            <person name="Shrivastava S."/>
            <person name="Brinkac L.M."/>
            <person name="Dodson R.J."/>
            <person name="Harkins D.M."/>
            <person name="Durkin A.S."/>
            <person name="Sutton G."/>
        </authorList>
    </citation>
    <scope>NUCLEOTIDE SEQUENCE</scope>
    <source>
        <strain evidence="7">Eklund 17B</strain>
    </source>
</reference>
<dbReference type="CDD" id="cd03221">
    <property type="entry name" value="ABCF_EF-3"/>
    <property type="match status" value="2"/>
</dbReference>
<dbReference type="GO" id="GO:0005524">
    <property type="term" value="F:ATP binding"/>
    <property type="evidence" value="ECO:0007669"/>
    <property type="project" value="UniProtKB-KW"/>
</dbReference>
<feature type="domain" description="ABC transporter" evidence="6">
    <location>
        <begin position="4"/>
        <end position="259"/>
    </location>
</feature>
<dbReference type="FunFam" id="3.40.50.300:FF:000309">
    <property type="entry name" value="ABC transporter ATP-binding protein"/>
    <property type="match status" value="1"/>
</dbReference>
<dbReference type="PANTHER" id="PTHR42855:SF2">
    <property type="entry name" value="DRUG RESISTANCE ABC TRANSPORTER,ATP-BINDING PROTEIN"/>
    <property type="match status" value="1"/>
</dbReference>
<dbReference type="FunFam" id="3.40.50.300:FF:000011">
    <property type="entry name" value="Putative ABC transporter ATP-binding component"/>
    <property type="match status" value="1"/>
</dbReference>
<evidence type="ECO:0000256" key="3">
    <source>
        <dbReference type="ARBA" id="ARBA00022840"/>
    </source>
</evidence>
<dbReference type="PROSITE" id="PS50893">
    <property type="entry name" value="ABC_TRANSPORTER_2"/>
    <property type="match status" value="2"/>
</dbReference>
<dbReference type="EMBL" id="CP001056">
    <property type="protein sequence ID" value="ACD24226.1"/>
    <property type="molecule type" value="Genomic_DNA"/>
</dbReference>
<dbReference type="AlphaFoldDB" id="B2TPL3"/>
<keyword evidence="2" id="KW-0547">Nucleotide-binding</keyword>
<dbReference type="InterPro" id="IPR017871">
    <property type="entry name" value="ABC_transporter-like_CS"/>
</dbReference>
<keyword evidence="3 7" id="KW-0067">ATP-binding</keyword>
<dbReference type="PROSITE" id="PS00211">
    <property type="entry name" value="ABC_TRANSPORTER_1"/>
    <property type="match status" value="2"/>
</dbReference>
<dbReference type="PROSITE" id="PS00018">
    <property type="entry name" value="EF_HAND_1"/>
    <property type="match status" value="1"/>
</dbReference>
<protein>
    <submittedName>
        <fullName evidence="7">ABC transporter, ATP-binding protein</fullName>
    </submittedName>
</protein>
<evidence type="ECO:0000256" key="4">
    <source>
        <dbReference type="SAM" id="Coils"/>
    </source>
</evidence>
<feature type="compositionally biased region" description="Basic and acidic residues" evidence="5">
    <location>
        <begin position="557"/>
        <end position="567"/>
    </location>
</feature>
<evidence type="ECO:0000259" key="6">
    <source>
        <dbReference type="PROSITE" id="PS50893"/>
    </source>
</evidence>
<dbReference type="NCBIfam" id="NF000355">
    <property type="entry name" value="ribo_prot_ABC_F"/>
    <property type="match status" value="1"/>
</dbReference>
<dbReference type="InterPro" id="IPR027417">
    <property type="entry name" value="P-loop_NTPase"/>
</dbReference>
<dbReference type="PATRIC" id="fig|935198.13.peg.2946"/>
<dbReference type="HOGENOM" id="CLU_000604_36_0_9"/>
<reference evidence="7" key="1">
    <citation type="submission" date="2009-06" db="EMBL/GenBank/DDBJ databases">
        <authorList>
            <consortium name="US DOE Joint Genome Institute (JGI-PGF)"/>
            <person name="Lucas S."/>
            <person name="Copeland A."/>
            <person name="Lapidus A."/>
            <person name="Glavina del Rio T."/>
            <person name="Dalin E."/>
            <person name="Tice H."/>
            <person name="Bruce D."/>
            <person name="Goodwin L."/>
            <person name="Pitluck S."/>
            <person name="Kyrpides N."/>
            <person name="Mavromatis K."/>
            <person name="Ivanova N."/>
            <person name="Saunders E."/>
            <person name="Brettin T."/>
            <person name="Detter J.C."/>
            <person name="Han C."/>
            <person name="Larimer F."/>
            <person name="Land M."/>
            <person name="Hauser L."/>
            <person name="Markowitz V."/>
            <person name="Cheng J.-F."/>
            <person name="Hugenholtz P."/>
            <person name="Woyke T."/>
            <person name="Wu D."/>
            <person name="Gronow S."/>
            <person name="Klenk H.-P."/>
            <person name="Eisen J.A."/>
        </authorList>
    </citation>
    <scope>NUCLEOTIDE SEQUENCE</scope>
    <source>
        <strain evidence="7">Eklund 17B</strain>
    </source>
</reference>
<dbReference type="InterPro" id="IPR003439">
    <property type="entry name" value="ABC_transporter-like_ATP-bd"/>
</dbReference>
<organism evidence="7">
    <name type="scientific">Clostridium botulinum (strain Eklund 17B / Type B)</name>
    <dbReference type="NCBI Taxonomy" id="935198"/>
    <lineage>
        <taxon>Bacteria</taxon>
        <taxon>Bacillati</taxon>
        <taxon>Bacillota</taxon>
        <taxon>Clostridia</taxon>
        <taxon>Eubacteriales</taxon>
        <taxon>Clostridiaceae</taxon>
        <taxon>Clostridium</taxon>
    </lineage>
</organism>
<evidence type="ECO:0000313" key="7">
    <source>
        <dbReference type="EMBL" id="ACD24226.1"/>
    </source>
</evidence>
<name>B2TPL3_CLOBB</name>
<dbReference type="Pfam" id="PF12848">
    <property type="entry name" value="ABC_tran_Xtn"/>
    <property type="match status" value="1"/>
</dbReference>
<dbReference type="GO" id="GO:0016887">
    <property type="term" value="F:ATP hydrolysis activity"/>
    <property type="evidence" value="ECO:0007669"/>
    <property type="project" value="InterPro"/>
</dbReference>
<feature type="region of interest" description="Disordered" evidence="5">
    <location>
        <begin position="546"/>
        <end position="567"/>
    </location>
</feature>
<evidence type="ECO:0000256" key="5">
    <source>
        <dbReference type="SAM" id="MobiDB-lite"/>
    </source>
</evidence>
<dbReference type="Gene3D" id="3.40.50.300">
    <property type="entry name" value="P-loop containing nucleotide triphosphate hydrolases"/>
    <property type="match status" value="2"/>
</dbReference>